<protein>
    <submittedName>
        <fullName evidence="1">Uncharacterized protein</fullName>
    </submittedName>
</protein>
<dbReference type="HOGENOM" id="CLU_1655198_0_0_1"/>
<sequence length="160" mass="17790">MKKVKTKAENIGKGKVTPIQVAFIVDRYLSDNDFSETRSTFCSEASHILSNLPVKEAPRSLLSLGAMLDEYICLKEQKVFLEQEKLQVQNLLRGMQQVMNGYNASANLLPSALVPASSGPLLQQSSPVGFSSSFDSFNQLTFNFNTNNLPNHSKLTFYVH</sequence>
<organism evidence="1">
    <name type="scientific">Solanum lycopersicum</name>
    <name type="common">Tomato</name>
    <name type="synonym">Lycopersicon esculentum</name>
    <dbReference type="NCBI Taxonomy" id="4081"/>
    <lineage>
        <taxon>Eukaryota</taxon>
        <taxon>Viridiplantae</taxon>
        <taxon>Streptophyta</taxon>
        <taxon>Embryophyta</taxon>
        <taxon>Tracheophyta</taxon>
        <taxon>Spermatophyta</taxon>
        <taxon>Magnoliopsida</taxon>
        <taxon>eudicotyledons</taxon>
        <taxon>Gunneridae</taxon>
        <taxon>Pentapetalae</taxon>
        <taxon>asterids</taxon>
        <taxon>lamiids</taxon>
        <taxon>Solanales</taxon>
        <taxon>Solanaceae</taxon>
        <taxon>Solanoideae</taxon>
        <taxon>Solaneae</taxon>
        <taxon>Solanum</taxon>
        <taxon>Solanum subgen. Lycopersicon</taxon>
    </lineage>
</organism>
<dbReference type="Proteomes" id="UP000004994">
    <property type="component" value="Chromosome 10"/>
</dbReference>
<reference evidence="1" key="2">
    <citation type="submission" date="2015-06" db="UniProtKB">
        <authorList>
            <consortium name="EnsemblPlants"/>
        </authorList>
    </citation>
    <scope>IDENTIFICATION</scope>
    <source>
        <strain evidence="1">cv. Heinz 1706</strain>
    </source>
</reference>
<dbReference type="PANTHER" id="PTHR35117:SF3">
    <property type="entry name" value="LISH DOMAIN-CONTAINING PROTEIN"/>
    <property type="match status" value="1"/>
</dbReference>
<evidence type="ECO:0000313" key="1">
    <source>
        <dbReference type="EnsemblPlants" id="Solyc10g086750.1.1"/>
    </source>
</evidence>
<keyword evidence="2" id="KW-1185">Reference proteome</keyword>
<dbReference type="PaxDb" id="4081-Solyc10g086750.1.1"/>
<dbReference type="PhylomeDB" id="K4D4A6"/>
<dbReference type="AlphaFoldDB" id="K4D4A6"/>
<name>K4D4A6_SOLLC</name>
<dbReference type="OMA" id="FCSEASH"/>
<dbReference type="PANTHER" id="PTHR35117">
    <property type="entry name" value="MYOSIN-M HEAVY PROTEIN"/>
    <property type="match status" value="1"/>
</dbReference>
<dbReference type="STRING" id="4081.K4D4A6"/>
<dbReference type="Gramene" id="Solyc10g086750.1.1">
    <property type="protein sequence ID" value="Solyc10g086750.1.1"/>
    <property type="gene ID" value="Solyc10g086750.1"/>
</dbReference>
<accession>K4D4A6</accession>
<dbReference type="EnsemblPlants" id="Solyc10g086750.1.1">
    <property type="protein sequence ID" value="Solyc10g086750.1.1"/>
    <property type="gene ID" value="Solyc10g086750.1"/>
</dbReference>
<proteinExistence type="predicted"/>
<reference evidence="1" key="1">
    <citation type="journal article" date="2012" name="Nature">
        <title>The tomato genome sequence provides insights into fleshy fruit evolution.</title>
        <authorList>
            <consortium name="Tomato Genome Consortium"/>
        </authorList>
    </citation>
    <scope>NUCLEOTIDE SEQUENCE [LARGE SCALE GENOMIC DNA]</scope>
    <source>
        <strain evidence="1">cv. Heinz 1706</strain>
    </source>
</reference>
<evidence type="ECO:0000313" key="2">
    <source>
        <dbReference type="Proteomes" id="UP000004994"/>
    </source>
</evidence>
<dbReference type="eggNOG" id="ENOG502QRK0">
    <property type="taxonomic scope" value="Eukaryota"/>
</dbReference>
<dbReference type="InParanoid" id="K4D4A6"/>